<dbReference type="InterPro" id="IPR001647">
    <property type="entry name" value="HTH_TetR"/>
</dbReference>
<reference evidence="4 5" key="1">
    <citation type="submission" date="2017-07" db="EMBL/GenBank/DDBJ databases">
        <title>Isolation and whole genome analysis of endospore-forming bacteria from heroin.</title>
        <authorList>
            <person name="Kalinowski J."/>
            <person name="Ahrens B."/>
            <person name="Al-Dilaimi A."/>
            <person name="Winkler A."/>
            <person name="Wibberg D."/>
            <person name="Schleenbecker U."/>
            <person name="Ruckert C."/>
            <person name="Wolfel R."/>
            <person name="Grass G."/>
        </authorList>
    </citation>
    <scope>NUCLEOTIDE SEQUENCE [LARGE SCALE GENOMIC DNA]</scope>
    <source>
        <strain evidence="4 5">7521-2</strain>
    </source>
</reference>
<dbReference type="SUPFAM" id="SSF48498">
    <property type="entry name" value="Tetracyclin repressor-like, C-terminal domain"/>
    <property type="match status" value="1"/>
</dbReference>
<dbReference type="Proteomes" id="UP000216961">
    <property type="component" value="Unassembled WGS sequence"/>
</dbReference>
<keyword evidence="3" id="KW-0804">Transcription</keyword>
<evidence type="ECO:0000256" key="2">
    <source>
        <dbReference type="ARBA" id="ARBA00023125"/>
    </source>
</evidence>
<dbReference type="InterPro" id="IPR009057">
    <property type="entry name" value="Homeodomain-like_sf"/>
</dbReference>
<dbReference type="Pfam" id="PF00440">
    <property type="entry name" value="TetR_N"/>
    <property type="match status" value="1"/>
</dbReference>
<protein>
    <submittedName>
        <fullName evidence="4">TetR family transcriptional regulator</fullName>
    </submittedName>
</protein>
<dbReference type="PRINTS" id="PR00455">
    <property type="entry name" value="HTHTETR"/>
</dbReference>
<keyword evidence="2" id="KW-0238">DNA-binding</keyword>
<dbReference type="PANTHER" id="PTHR47506:SF10">
    <property type="entry name" value="TRANSCRIPTIONAL REGULATORY PROTEIN"/>
    <property type="match status" value="1"/>
</dbReference>
<dbReference type="InterPro" id="IPR036271">
    <property type="entry name" value="Tet_transcr_reg_TetR-rel_C_sf"/>
</dbReference>
<sequence>MGRRISFNKEQALNKAMYLFWEKGYDATYISDLIEKMGISRSTLYESFGDKDELFKLVLEHYKNYGRQKRNLLFSGIDTKGSLKSFFYQHIEKCYSDDNPKSCIITNSSLLIGHIDPSIEEILINDFNELEKVFKQVIEEGKKKGEISQEADSELVAYSLLSLNHSINLMSRYKKEKNLAYNLVDKTIADL</sequence>
<dbReference type="InterPro" id="IPR011075">
    <property type="entry name" value="TetR_C"/>
</dbReference>
<evidence type="ECO:0000313" key="5">
    <source>
        <dbReference type="Proteomes" id="UP000216961"/>
    </source>
</evidence>
<organism evidence="4 5">
    <name type="scientific">Niallia circulans</name>
    <name type="common">Bacillus circulans</name>
    <dbReference type="NCBI Taxonomy" id="1397"/>
    <lineage>
        <taxon>Bacteria</taxon>
        <taxon>Bacillati</taxon>
        <taxon>Bacillota</taxon>
        <taxon>Bacilli</taxon>
        <taxon>Bacillales</taxon>
        <taxon>Bacillaceae</taxon>
        <taxon>Niallia</taxon>
    </lineage>
</organism>
<name>A0A268FII3_NIACI</name>
<evidence type="ECO:0000256" key="1">
    <source>
        <dbReference type="ARBA" id="ARBA00023015"/>
    </source>
</evidence>
<dbReference type="PANTHER" id="PTHR47506">
    <property type="entry name" value="TRANSCRIPTIONAL REGULATORY PROTEIN"/>
    <property type="match status" value="1"/>
</dbReference>
<evidence type="ECO:0000313" key="4">
    <source>
        <dbReference type="EMBL" id="PAD85169.1"/>
    </source>
</evidence>
<keyword evidence="1" id="KW-0805">Transcription regulation</keyword>
<dbReference type="AlphaFoldDB" id="A0A268FII3"/>
<dbReference type="PROSITE" id="PS50977">
    <property type="entry name" value="HTH_TETR_2"/>
    <property type="match status" value="1"/>
</dbReference>
<dbReference type="Gene3D" id="1.10.10.60">
    <property type="entry name" value="Homeodomain-like"/>
    <property type="match status" value="1"/>
</dbReference>
<dbReference type="EMBL" id="NPBQ01000004">
    <property type="protein sequence ID" value="PAD85169.1"/>
    <property type="molecule type" value="Genomic_DNA"/>
</dbReference>
<dbReference type="Gene3D" id="1.10.357.10">
    <property type="entry name" value="Tetracycline Repressor, domain 2"/>
    <property type="match status" value="1"/>
</dbReference>
<evidence type="ECO:0000256" key="3">
    <source>
        <dbReference type="ARBA" id="ARBA00023163"/>
    </source>
</evidence>
<dbReference type="Pfam" id="PF16925">
    <property type="entry name" value="TetR_C_13"/>
    <property type="match status" value="1"/>
</dbReference>
<dbReference type="SUPFAM" id="SSF46689">
    <property type="entry name" value="Homeodomain-like"/>
    <property type="match status" value="1"/>
</dbReference>
<comment type="caution">
    <text evidence="4">The sequence shown here is derived from an EMBL/GenBank/DDBJ whole genome shotgun (WGS) entry which is preliminary data.</text>
</comment>
<accession>A0A268FII3</accession>
<dbReference type="GO" id="GO:0003677">
    <property type="term" value="F:DNA binding"/>
    <property type="evidence" value="ECO:0007669"/>
    <property type="project" value="UniProtKB-UniRule"/>
</dbReference>
<proteinExistence type="predicted"/>
<gene>
    <name evidence="4" type="ORF">CHH57_00390</name>
</gene>
<dbReference type="KEGG" id="bcir:C2I06_04680"/>
<dbReference type="RefSeq" id="WP_095328354.1">
    <property type="nucleotide sequence ID" value="NZ_CP026031.1"/>
</dbReference>